<dbReference type="PANTHER" id="PTHR37937:SF1">
    <property type="entry name" value="CONJUGATIVE TRANSFER: DNA TRANSPORT"/>
    <property type="match status" value="1"/>
</dbReference>
<keyword evidence="3 6" id="KW-0812">Transmembrane</keyword>
<dbReference type="Gene3D" id="3.40.50.300">
    <property type="entry name" value="P-loop containing nucleotide triphosphate hydrolases"/>
    <property type="match status" value="1"/>
</dbReference>
<proteinExistence type="predicted"/>
<organism evidence="8 9">
    <name type="scientific">Tissierella carlieri</name>
    <dbReference type="NCBI Taxonomy" id="689904"/>
    <lineage>
        <taxon>Bacteria</taxon>
        <taxon>Bacillati</taxon>
        <taxon>Bacillota</taxon>
        <taxon>Tissierellia</taxon>
        <taxon>Tissierellales</taxon>
        <taxon>Tissierellaceae</taxon>
        <taxon>Tissierella</taxon>
    </lineage>
</organism>
<evidence type="ECO:0000313" key="8">
    <source>
        <dbReference type="EMBL" id="MCQ4924830.1"/>
    </source>
</evidence>
<evidence type="ECO:0000256" key="6">
    <source>
        <dbReference type="SAM" id="Phobius"/>
    </source>
</evidence>
<evidence type="ECO:0000313" key="9">
    <source>
        <dbReference type="Proteomes" id="UP001524478"/>
    </source>
</evidence>
<dbReference type="RefSeq" id="WP_256312420.1">
    <property type="nucleotide sequence ID" value="NZ_JANGAC010000016.1"/>
</dbReference>
<feature type="domain" description="TraD/TraG TraM recognition site" evidence="7">
    <location>
        <begin position="701"/>
        <end position="787"/>
    </location>
</feature>
<evidence type="ECO:0000256" key="1">
    <source>
        <dbReference type="ARBA" id="ARBA00004651"/>
    </source>
</evidence>
<dbReference type="SUPFAM" id="SSF52540">
    <property type="entry name" value="P-loop containing nucleoside triphosphate hydrolases"/>
    <property type="match status" value="1"/>
</dbReference>
<evidence type="ECO:0000256" key="4">
    <source>
        <dbReference type="ARBA" id="ARBA00022989"/>
    </source>
</evidence>
<dbReference type="InterPro" id="IPR027417">
    <property type="entry name" value="P-loop_NTPase"/>
</dbReference>
<dbReference type="Pfam" id="PF12696">
    <property type="entry name" value="TraG-D_C"/>
    <property type="match status" value="1"/>
</dbReference>
<keyword evidence="5 6" id="KW-0472">Membrane</keyword>
<evidence type="ECO:0000256" key="5">
    <source>
        <dbReference type="ARBA" id="ARBA00023136"/>
    </source>
</evidence>
<feature type="transmembrane region" description="Helical" evidence="6">
    <location>
        <begin position="62"/>
        <end position="80"/>
    </location>
</feature>
<keyword evidence="9" id="KW-1185">Reference proteome</keyword>
<name>A0ABT1SEB8_9FIRM</name>
<dbReference type="PANTHER" id="PTHR37937">
    <property type="entry name" value="CONJUGATIVE TRANSFER: DNA TRANSPORT"/>
    <property type="match status" value="1"/>
</dbReference>
<feature type="transmembrane region" description="Helical" evidence="6">
    <location>
        <begin position="92"/>
        <end position="111"/>
    </location>
</feature>
<dbReference type="Proteomes" id="UP001524478">
    <property type="component" value="Unassembled WGS sequence"/>
</dbReference>
<sequence>MNTINIRLKLNSIIETVVNKLNGTIADVITTVLYGIIGIRVISSAFKIIRLVNIPVIDKPNPNFHGVLILLSLATFYISLMGEYYKKPSRRLAQYMFIVLSISIFSLNYLAETFNVMFLSILKSIKNIDIIPEDLLIGNIRVVTLIIPASIIIPIFFLSIEVLKDKKSKDKLREYEVKLLLPCVHQFKDYTIDIEICKDLKSGLPCIAPEKIWREHAWLQGGTGSGKTSNALSPFAEQLLDKKAFLIHIQKTIAFKCLKNGIATIIHPISNKWFNENFDIDFIKPVSGKEKEFYEAFKEYTIGIIGKEEIVFEDSFLEEKSISLSKLKNYDSKYLVEISAYKNGMICYEEKIELTKDNLAGSYDFPFINVELDSPMYGLLGKSENELDDDDLININDYNKNILEERQEDINIQLKPKLKDLTYKVRVFSKGTGRLVLRNLGLTVVAPDGEFTSQVVEIGKEYGIKIHKIDPFMDEILRGNVAKFNPLKGDSPEKIGDIVASILVSMDIGPNSKTNPYFTNAGVRAIRNLVILLKISFPPLYNREPTLEDVLACLNNFDLVEEPVKYVEDNPSLLRRWKSIVDYFKTRFLDPPKDHDGKNTNSRVGSLKYNTQQAVEGMVNQLDNLLSREEIRYILCNEDESIDLAQILRKGECIAISTRQGNLGERLGRAFALFFILSLQNEVLNRYAENENPEIPHFIQIDEFPMYCNESTETFFSFSRKYKCSVTIAIQDMAQLKRISDEFGQTIFTNTTIKLLLPKSNIEDRKYWSEFFGSTKEMELTTGISTNSLFADNPSYNETLRGSLTETKNVSEEDIDNLNFQQLYYSYVDKKGRKVFGKGITDFMEVKRKPYMEEVFDFEPYAISEEDYNKTLVEKNEVMNKRKRLEKTDKLKKQAYNSSDQLFIDKEEKELNIVGESLFIDNSSTPPLLSAKNNKTVDLVLMEEVSIDQNKGIIFDTQEDNDKTKDLILSDEDSKYINEAPSYIVEDKENDKAKEKHDKNINIEFLIFEDDERSI</sequence>
<keyword evidence="2" id="KW-1003">Cell membrane</keyword>
<dbReference type="InterPro" id="IPR051539">
    <property type="entry name" value="T4SS-coupling_protein"/>
</dbReference>
<dbReference type="EMBL" id="JANGAC010000016">
    <property type="protein sequence ID" value="MCQ4924830.1"/>
    <property type="molecule type" value="Genomic_DNA"/>
</dbReference>
<comment type="subcellular location">
    <subcellularLocation>
        <location evidence="1">Cell membrane</location>
        <topology evidence="1">Multi-pass membrane protein</topology>
    </subcellularLocation>
</comment>
<dbReference type="CDD" id="cd01127">
    <property type="entry name" value="TrwB_TraG_TraD_VirD4"/>
    <property type="match status" value="1"/>
</dbReference>
<gene>
    <name evidence="8" type="ORF">NE686_17140</name>
</gene>
<protein>
    <submittedName>
        <fullName evidence="8">TraM recognition domain-containing protein</fullName>
    </submittedName>
</protein>
<comment type="caution">
    <text evidence="8">The sequence shown here is derived from an EMBL/GenBank/DDBJ whole genome shotgun (WGS) entry which is preliminary data.</text>
</comment>
<evidence type="ECO:0000259" key="7">
    <source>
        <dbReference type="Pfam" id="PF12696"/>
    </source>
</evidence>
<dbReference type="InterPro" id="IPR032689">
    <property type="entry name" value="TraG-D_C"/>
</dbReference>
<feature type="transmembrane region" description="Helical" evidence="6">
    <location>
        <begin position="21"/>
        <end position="42"/>
    </location>
</feature>
<evidence type="ECO:0000256" key="2">
    <source>
        <dbReference type="ARBA" id="ARBA00022475"/>
    </source>
</evidence>
<keyword evidence="4 6" id="KW-1133">Transmembrane helix</keyword>
<accession>A0ABT1SEB8</accession>
<reference evidence="8 9" key="1">
    <citation type="submission" date="2022-06" db="EMBL/GenBank/DDBJ databases">
        <title>Isolation of gut microbiota from human fecal samples.</title>
        <authorList>
            <person name="Pamer E.G."/>
            <person name="Barat B."/>
            <person name="Waligurski E."/>
            <person name="Medina S."/>
            <person name="Paddock L."/>
            <person name="Mostad J."/>
        </authorList>
    </citation>
    <scope>NUCLEOTIDE SEQUENCE [LARGE SCALE GENOMIC DNA]</scope>
    <source>
        <strain evidence="8 9">DFI.7.95</strain>
    </source>
</reference>
<evidence type="ECO:0000256" key="3">
    <source>
        <dbReference type="ARBA" id="ARBA00022692"/>
    </source>
</evidence>